<sequence length="138" mass="15358">MNCSLTNGEPPLCKASQNGQVNVVKRLSHHSANVIRYNFISPLLKACYNGHVNVVKELLERDDVDINLCDNDKSSPLFGAILEGHENVVTEWLQNSATVDNRNDIGVTPTCIASQQGHVHIVKQLLQHSADVVYMRHF</sequence>
<dbReference type="PROSITE" id="PS50297">
    <property type="entry name" value="ANK_REP_REGION"/>
    <property type="match status" value="1"/>
</dbReference>
<evidence type="ECO:0000313" key="4">
    <source>
        <dbReference type="EMBL" id="VDI44602.1"/>
    </source>
</evidence>
<evidence type="ECO:0000313" key="5">
    <source>
        <dbReference type="Proteomes" id="UP000596742"/>
    </source>
</evidence>
<dbReference type="PROSITE" id="PS50088">
    <property type="entry name" value="ANK_REPEAT"/>
    <property type="match status" value="1"/>
</dbReference>
<dbReference type="Proteomes" id="UP000596742">
    <property type="component" value="Unassembled WGS sequence"/>
</dbReference>
<evidence type="ECO:0000256" key="2">
    <source>
        <dbReference type="ARBA" id="ARBA00023043"/>
    </source>
</evidence>
<keyword evidence="2 3" id="KW-0040">ANK repeat</keyword>
<accession>A0A8B6F4V3</accession>
<dbReference type="PANTHER" id="PTHR24198:SF165">
    <property type="entry name" value="ANKYRIN REPEAT-CONTAINING PROTEIN-RELATED"/>
    <property type="match status" value="1"/>
</dbReference>
<dbReference type="OrthoDB" id="19174at2759"/>
<evidence type="ECO:0000256" key="3">
    <source>
        <dbReference type="PROSITE-ProRule" id="PRU00023"/>
    </source>
</evidence>
<dbReference type="SUPFAM" id="SSF48403">
    <property type="entry name" value="Ankyrin repeat"/>
    <property type="match status" value="1"/>
</dbReference>
<dbReference type="InterPro" id="IPR036770">
    <property type="entry name" value="Ankyrin_rpt-contain_sf"/>
</dbReference>
<evidence type="ECO:0000256" key="1">
    <source>
        <dbReference type="ARBA" id="ARBA00022737"/>
    </source>
</evidence>
<dbReference type="Pfam" id="PF12796">
    <property type="entry name" value="Ank_2"/>
    <property type="match status" value="1"/>
</dbReference>
<proteinExistence type="predicted"/>
<keyword evidence="5" id="KW-1185">Reference proteome</keyword>
<name>A0A8B6F4V3_MYTGA</name>
<dbReference type="GO" id="GO:0005737">
    <property type="term" value="C:cytoplasm"/>
    <property type="evidence" value="ECO:0007669"/>
    <property type="project" value="TreeGrafter"/>
</dbReference>
<dbReference type="EMBL" id="UYJE01006280">
    <property type="protein sequence ID" value="VDI44602.1"/>
    <property type="molecule type" value="Genomic_DNA"/>
</dbReference>
<gene>
    <name evidence="4" type="ORF">MGAL_10B011720</name>
</gene>
<protein>
    <submittedName>
        <fullName evidence="4">Uncharacterized protein</fullName>
    </submittedName>
</protein>
<feature type="repeat" description="ANK" evidence="3">
    <location>
        <begin position="105"/>
        <end position="137"/>
    </location>
</feature>
<dbReference type="Gene3D" id="1.25.40.20">
    <property type="entry name" value="Ankyrin repeat-containing domain"/>
    <property type="match status" value="1"/>
</dbReference>
<comment type="caution">
    <text evidence="4">The sequence shown here is derived from an EMBL/GenBank/DDBJ whole genome shotgun (WGS) entry which is preliminary data.</text>
</comment>
<dbReference type="PANTHER" id="PTHR24198">
    <property type="entry name" value="ANKYRIN REPEAT AND PROTEIN KINASE DOMAIN-CONTAINING PROTEIN"/>
    <property type="match status" value="1"/>
</dbReference>
<reference evidence="4" key="1">
    <citation type="submission" date="2018-11" db="EMBL/GenBank/DDBJ databases">
        <authorList>
            <person name="Alioto T."/>
            <person name="Alioto T."/>
        </authorList>
    </citation>
    <scope>NUCLEOTIDE SEQUENCE</scope>
</reference>
<dbReference type="AlphaFoldDB" id="A0A8B6F4V3"/>
<keyword evidence="1" id="KW-0677">Repeat</keyword>
<dbReference type="InterPro" id="IPR002110">
    <property type="entry name" value="Ankyrin_rpt"/>
</dbReference>
<organism evidence="4 5">
    <name type="scientific">Mytilus galloprovincialis</name>
    <name type="common">Mediterranean mussel</name>
    <dbReference type="NCBI Taxonomy" id="29158"/>
    <lineage>
        <taxon>Eukaryota</taxon>
        <taxon>Metazoa</taxon>
        <taxon>Spiralia</taxon>
        <taxon>Lophotrochozoa</taxon>
        <taxon>Mollusca</taxon>
        <taxon>Bivalvia</taxon>
        <taxon>Autobranchia</taxon>
        <taxon>Pteriomorphia</taxon>
        <taxon>Mytilida</taxon>
        <taxon>Mytiloidea</taxon>
        <taxon>Mytilidae</taxon>
        <taxon>Mytilinae</taxon>
        <taxon>Mytilus</taxon>
    </lineage>
</organism>
<dbReference type="SMART" id="SM00248">
    <property type="entry name" value="ANK"/>
    <property type="match status" value="4"/>
</dbReference>